<keyword evidence="4" id="KW-1003">Cell membrane</keyword>
<evidence type="ECO:0000256" key="8">
    <source>
        <dbReference type="RuleBase" id="RU363032"/>
    </source>
</evidence>
<feature type="transmembrane region" description="Helical" evidence="8">
    <location>
        <begin position="12"/>
        <end position="33"/>
    </location>
</feature>
<keyword evidence="7 8" id="KW-0472">Membrane</keyword>
<dbReference type="SUPFAM" id="SSF161098">
    <property type="entry name" value="MetI-like"/>
    <property type="match status" value="1"/>
</dbReference>
<evidence type="ECO:0000313" key="11">
    <source>
        <dbReference type="Proteomes" id="UP000002294"/>
    </source>
</evidence>
<dbReference type="Proteomes" id="UP000002294">
    <property type="component" value="Chromosome"/>
</dbReference>
<dbReference type="Gene3D" id="1.10.3720.10">
    <property type="entry name" value="MetI-like"/>
    <property type="match status" value="1"/>
</dbReference>
<dbReference type="EMBL" id="CP001708">
    <property type="protein sequence ID" value="ACV29252.1"/>
    <property type="molecule type" value="Genomic_DNA"/>
</dbReference>
<feature type="transmembrane region" description="Helical" evidence="8">
    <location>
        <begin position="131"/>
        <end position="155"/>
    </location>
</feature>
<dbReference type="GO" id="GO:0055085">
    <property type="term" value="P:transmembrane transport"/>
    <property type="evidence" value="ECO:0007669"/>
    <property type="project" value="InterPro"/>
</dbReference>
<dbReference type="GO" id="GO:0005886">
    <property type="term" value="C:plasma membrane"/>
    <property type="evidence" value="ECO:0007669"/>
    <property type="project" value="UniProtKB-SubCell"/>
</dbReference>
<dbReference type="RefSeq" id="WP_015778151.1">
    <property type="nucleotide sequence ID" value="NC_013171.1"/>
</dbReference>
<dbReference type="OrthoDB" id="9807047at2"/>
<keyword evidence="5 8" id="KW-0812">Transmembrane</keyword>
<dbReference type="AlphaFoldDB" id="C7RDI9"/>
<dbReference type="STRING" id="525919.Apre_1228"/>
<keyword evidence="11" id="KW-1185">Reference proteome</keyword>
<evidence type="ECO:0000256" key="6">
    <source>
        <dbReference type="ARBA" id="ARBA00022989"/>
    </source>
</evidence>
<evidence type="ECO:0000256" key="1">
    <source>
        <dbReference type="ARBA" id="ARBA00004651"/>
    </source>
</evidence>
<feature type="transmembrane region" description="Helical" evidence="8">
    <location>
        <begin position="53"/>
        <end position="78"/>
    </location>
</feature>
<evidence type="ECO:0000259" key="9">
    <source>
        <dbReference type="PROSITE" id="PS50928"/>
    </source>
</evidence>
<evidence type="ECO:0000313" key="10">
    <source>
        <dbReference type="EMBL" id="ACV29252.1"/>
    </source>
</evidence>
<comment type="subcellular location">
    <subcellularLocation>
        <location evidence="1 8">Cell membrane</location>
        <topology evidence="1 8">Multi-pass membrane protein</topology>
    </subcellularLocation>
</comment>
<gene>
    <name evidence="10" type="ordered locus">Apre_1228</name>
</gene>
<organism evidence="10 11">
    <name type="scientific">Anaerococcus prevotii (strain ATCC 9321 / DSM 20548 / JCM 6508 / NCTC 11806 / PC1)</name>
    <name type="common">Peptostreptococcus prevotii</name>
    <name type="synonym">Peptococcus prevotii</name>
    <dbReference type="NCBI Taxonomy" id="525919"/>
    <lineage>
        <taxon>Bacteria</taxon>
        <taxon>Bacillati</taxon>
        <taxon>Bacillota</taxon>
        <taxon>Tissierellia</taxon>
        <taxon>Tissierellales</taxon>
        <taxon>Peptoniphilaceae</taxon>
        <taxon>Anaerococcus</taxon>
    </lineage>
</organism>
<accession>C7RDI9</accession>
<dbReference type="CDD" id="cd06261">
    <property type="entry name" value="TM_PBP2"/>
    <property type="match status" value="1"/>
</dbReference>
<dbReference type="PROSITE" id="PS50928">
    <property type="entry name" value="ABC_TM1"/>
    <property type="match status" value="1"/>
</dbReference>
<evidence type="ECO:0000256" key="3">
    <source>
        <dbReference type="ARBA" id="ARBA00022448"/>
    </source>
</evidence>
<dbReference type="HOGENOM" id="CLU_016047_18_3_9"/>
<protein>
    <submittedName>
        <fullName evidence="10">Binding-protein-dependent transport systems inner membrane component</fullName>
    </submittedName>
</protein>
<comment type="similarity">
    <text evidence="2">Belongs to the binding-protein-dependent transport system permease family. CysTW subfamily.</text>
</comment>
<dbReference type="PANTHER" id="PTHR42929:SF1">
    <property type="entry name" value="INNER MEMBRANE ABC TRANSPORTER PERMEASE PROTEIN YDCU-RELATED"/>
    <property type="match status" value="1"/>
</dbReference>
<keyword evidence="6 8" id="KW-1133">Transmembrane helix</keyword>
<feature type="transmembrane region" description="Helical" evidence="8">
    <location>
        <begin position="234"/>
        <end position="256"/>
    </location>
</feature>
<evidence type="ECO:0000256" key="5">
    <source>
        <dbReference type="ARBA" id="ARBA00022692"/>
    </source>
</evidence>
<reference evidence="10 11" key="1">
    <citation type="journal article" date="2009" name="Stand. Genomic Sci.">
        <title>Complete genome sequence of Anaerococcus prevotii type strain (PC1).</title>
        <authorList>
            <person name="Labutti K."/>
            <person name="Pukall R."/>
            <person name="Steenblock K."/>
            <person name="Glavina Del Rio T."/>
            <person name="Tice H."/>
            <person name="Copeland A."/>
            <person name="Cheng J.F."/>
            <person name="Lucas S."/>
            <person name="Chen F."/>
            <person name="Nolan M."/>
            <person name="Bruce D."/>
            <person name="Goodwin L."/>
            <person name="Pitluck S."/>
            <person name="Ivanova N."/>
            <person name="Mavromatis K."/>
            <person name="Ovchinnikova G."/>
            <person name="Pati A."/>
            <person name="Chen A."/>
            <person name="Palaniappan K."/>
            <person name="Land M."/>
            <person name="Hauser L."/>
            <person name="Chang Y.J."/>
            <person name="Jeffries C.D."/>
            <person name="Chain P."/>
            <person name="Saunders E."/>
            <person name="Brettin T."/>
            <person name="Detter J.C."/>
            <person name="Han C."/>
            <person name="Goker M."/>
            <person name="Bristow J."/>
            <person name="Eisen J.A."/>
            <person name="Markowitz V."/>
            <person name="Hugenholtz P."/>
            <person name="Kyrpides N.C."/>
            <person name="Klenk H.P."/>
            <person name="Lapidus A."/>
        </authorList>
    </citation>
    <scope>NUCLEOTIDE SEQUENCE [LARGE SCALE GENOMIC DNA]</scope>
    <source>
        <strain evidence="11">ATCC 9321 / DSM 20548 / JCM 6508 / NCTC 11806 / PC1</strain>
    </source>
</reference>
<proteinExistence type="inferred from homology"/>
<evidence type="ECO:0000256" key="4">
    <source>
        <dbReference type="ARBA" id="ARBA00022475"/>
    </source>
</evidence>
<dbReference type="Pfam" id="PF00528">
    <property type="entry name" value="BPD_transp_1"/>
    <property type="match status" value="1"/>
</dbReference>
<feature type="domain" description="ABC transmembrane type-1" evidence="9">
    <location>
        <begin position="57"/>
        <end position="256"/>
    </location>
</feature>
<dbReference type="InterPro" id="IPR000515">
    <property type="entry name" value="MetI-like"/>
</dbReference>
<keyword evidence="3 8" id="KW-0813">Transport</keyword>
<evidence type="ECO:0000256" key="2">
    <source>
        <dbReference type="ARBA" id="ARBA00007069"/>
    </source>
</evidence>
<dbReference type="eggNOG" id="COG1176">
    <property type="taxonomic scope" value="Bacteria"/>
</dbReference>
<evidence type="ECO:0000256" key="7">
    <source>
        <dbReference type="ARBA" id="ARBA00023136"/>
    </source>
</evidence>
<dbReference type="PANTHER" id="PTHR42929">
    <property type="entry name" value="INNER MEMBRANE ABC TRANSPORTER PERMEASE PROTEIN YDCU-RELATED-RELATED"/>
    <property type="match status" value="1"/>
</dbReference>
<dbReference type="InterPro" id="IPR035906">
    <property type="entry name" value="MetI-like_sf"/>
</dbReference>
<feature type="transmembrane region" description="Helical" evidence="8">
    <location>
        <begin position="90"/>
        <end position="111"/>
    </location>
</feature>
<sequence>MNKKYRALSSLYYLWIVLFIIAPIAMLLYQSFFDIYGNFTFDNYISYFRSGNYIKMTLNSFLTAFLITITTLILAYPFAYFLTNSKNKEFFLLLVTLPTWINLLLKAYAFIGLLSKHGPIAQVFSLVSEGLLFTNPAFVLVASYVELPFMILPIFRALDSIPNEYLIASEDLGASRWQTFRKIILPLSMDGVIAGSQAVFIPSLSLFLITRIIGGNKIITLGTAVEEHYLVTQNWGMGATIGLVLIVLMFVVMSALNTRKDKN</sequence>
<name>C7RDI9_ANAPD</name>
<feature type="transmembrane region" description="Helical" evidence="8">
    <location>
        <begin position="191"/>
        <end position="214"/>
    </location>
</feature>
<dbReference type="KEGG" id="apr:Apre_1228"/>